<dbReference type="PANTHER" id="PTHR43072">
    <property type="entry name" value="N-ACETYLTRANSFERASE"/>
    <property type="match status" value="1"/>
</dbReference>
<dbReference type="EMBL" id="PZZL01000006">
    <property type="protein sequence ID" value="PTM53546.1"/>
    <property type="molecule type" value="Genomic_DNA"/>
</dbReference>
<dbReference type="Gene3D" id="3.40.630.30">
    <property type="match status" value="1"/>
</dbReference>
<evidence type="ECO:0000313" key="2">
    <source>
        <dbReference type="EMBL" id="PTM53546.1"/>
    </source>
</evidence>
<keyword evidence="2" id="KW-0808">Transferase</keyword>
<dbReference type="Proteomes" id="UP000241808">
    <property type="component" value="Unassembled WGS sequence"/>
</dbReference>
<evidence type="ECO:0000313" key="3">
    <source>
        <dbReference type="Proteomes" id="UP000241808"/>
    </source>
</evidence>
<comment type="caution">
    <text evidence="2">The sequence shown here is derived from an EMBL/GenBank/DDBJ whole genome shotgun (WGS) entry which is preliminary data.</text>
</comment>
<name>A0A2T4Z1C9_9HYPH</name>
<dbReference type="Pfam" id="PF00583">
    <property type="entry name" value="Acetyltransf_1"/>
    <property type="match status" value="1"/>
</dbReference>
<accession>A0A2T4Z1C9</accession>
<reference evidence="2 3" key="1">
    <citation type="submission" date="2018-04" db="EMBL/GenBank/DDBJ databases">
        <title>Genomic Encyclopedia of Archaeal and Bacterial Type Strains, Phase II (KMG-II): from individual species to whole genera.</title>
        <authorList>
            <person name="Goeker M."/>
        </authorList>
    </citation>
    <scope>NUCLEOTIDE SEQUENCE [LARGE SCALE GENOMIC DNA]</scope>
    <source>
        <strain evidence="2 3">DSM 25521</strain>
    </source>
</reference>
<dbReference type="PROSITE" id="PS51186">
    <property type="entry name" value="GNAT"/>
    <property type="match status" value="1"/>
</dbReference>
<keyword evidence="3" id="KW-1185">Reference proteome</keyword>
<dbReference type="InterPro" id="IPR000182">
    <property type="entry name" value="GNAT_dom"/>
</dbReference>
<dbReference type="SUPFAM" id="SSF55729">
    <property type="entry name" value="Acyl-CoA N-acyltransferases (Nat)"/>
    <property type="match status" value="1"/>
</dbReference>
<keyword evidence="2" id="KW-0012">Acyltransferase</keyword>
<proteinExistence type="predicted"/>
<dbReference type="RefSeq" id="WP_170118263.1">
    <property type="nucleotide sequence ID" value="NZ_PZZL01000006.1"/>
</dbReference>
<sequence length="159" mass="17366">MSLVIRPFEAGDRAAVIDLVHQLNLFEDGISADRARDVKAAAACLEADLSRVARDGGAVMVAADGDEVVAMMCFVLEQPQPYLRSEIARVAWVSELVVDERHRGQGIGTALLEEAERLARAHGVKRLMIGAIVGNHVARKAYERFGFRPAVMELAKDLE</sequence>
<dbReference type="AlphaFoldDB" id="A0A2T4Z1C9"/>
<dbReference type="CDD" id="cd04301">
    <property type="entry name" value="NAT_SF"/>
    <property type="match status" value="1"/>
</dbReference>
<dbReference type="GO" id="GO:0016747">
    <property type="term" value="F:acyltransferase activity, transferring groups other than amino-acyl groups"/>
    <property type="evidence" value="ECO:0007669"/>
    <property type="project" value="InterPro"/>
</dbReference>
<organism evidence="2 3">
    <name type="scientific">Phreatobacter oligotrophus</name>
    <dbReference type="NCBI Taxonomy" id="1122261"/>
    <lineage>
        <taxon>Bacteria</taxon>
        <taxon>Pseudomonadati</taxon>
        <taxon>Pseudomonadota</taxon>
        <taxon>Alphaproteobacteria</taxon>
        <taxon>Hyphomicrobiales</taxon>
        <taxon>Phreatobacteraceae</taxon>
        <taxon>Phreatobacter</taxon>
    </lineage>
</organism>
<evidence type="ECO:0000259" key="1">
    <source>
        <dbReference type="PROSITE" id="PS51186"/>
    </source>
</evidence>
<gene>
    <name evidence="2" type="ORF">C8P69_106200</name>
</gene>
<protein>
    <submittedName>
        <fullName evidence="2">L-amino acid N-acyltransferase YncA</fullName>
    </submittedName>
</protein>
<feature type="domain" description="N-acetyltransferase" evidence="1">
    <location>
        <begin position="3"/>
        <end position="159"/>
    </location>
</feature>
<dbReference type="InterPro" id="IPR016181">
    <property type="entry name" value="Acyl_CoA_acyltransferase"/>
</dbReference>